<evidence type="ECO:0000313" key="2">
    <source>
        <dbReference type="Proteomes" id="UP001433508"/>
    </source>
</evidence>
<name>A0ACC3STW9_LIPKO</name>
<keyword evidence="2" id="KW-1185">Reference proteome</keyword>
<protein>
    <submittedName>
        <fullName evidence="1">Uncharacterized protein</fullName>
    </submittedName>
</protein>
<dbReference type="Proteomes" id="UP001433508">
    <property type="component" value="Unassembled WGS sequence"/>
</dbReference>
<organism evidence="1 2">
    <name type="scientific">Lipomyces kononenkoae</name>
    <name type="common">Yeast</name>
    <dbReference type="NCBI Taxonomy" id="34357"/>
    <lineage>
        <taxon>Eukaryota</taxon>
        <taxon>Fungi</taxon>
        <taxon>Dikarya</taxon>
        <taxon>Ascomycota</taxon>
        <taxon>Saccharomycotina</taxon>
        <taxon>Lipomycetes</taxon>
        <taxon>Lipomycetales</taxon>
        <taxon>Lipomycetaceae</taxon>
        <taxon>Lipomyces</taxon>
    </lineage>
</organism>
<gene>
    <name evidence="1" type="ORF">V1525DRAFT_410950</name>
</gene>
<reference evidence="2" key="1">
    <citation type="journal article" date="2024" name="Front. Bioeng. Biotechnol.">
        <title>Genome-scale model development and genomic sequencing of the oleaginous clade Lipomyces.</title>
        <authorList>
            <person name="Czajka J.J."/>
            <person name="Han Y."/>
            <person name="Kim J."/>
            <person name="Mondo S.J."/>
            <person name="Hofstad B.A."/>
            <person name="Robles A."/>
            <person name="Haridas S."/>
            <person name="Riley R."/>
            <person name="LaButti K."/>
            <person name="Pangilinan J."/>
            <person name="Andreopoulos W."/>
            <person name="Lipzen A."/>
            <person name="Yan J."/>
            <person name="Wang M."/>
            <person name="Ng V."/>
            <person name="Grigoriev I.V."/>
            <person name="Spatafora J.W."/>
            <person name="Magnuson J.K."/>
            <person name="Baker S.E."/>
            <person name="Pomraning K.R."/>
        </authorList>
    </citation>
    <scope>NUCLEOTIDE SEQUENCE [LARGE SCALE GENOMIC DNA]</scope>
    <source>
        <strain evidence="2">CBS 7786</strain>
    </source>
</reference>
<comment type="caution">
    <text evidence="1">The sequence shown here is derived from an EMBL/GenBank/DDBJ whole genome shotgun (WGS) entry which is preliminary data.</text>
</comment>
<accession>A0ACC3STW9</accession>
<dbReference type="EMBL" id="MU971431">
    <property type="protein sequence ID" value="KAK9235093.1"/>
    <property type="molecule type" value="Genomic_DNA"/>
</dbReference>
<evidence type="ECO:0000313" key="1">
    <source>
        <dbReference type="EMBL" id="KAK9235093.1"/>
    </source>
</evidence>
<proteinExistence type="predicted"/>
<sequence length="380" mass="42230">MWMSLHWGRYRAARLSVLLIAIIFSVAVVSYFATSLVRSSEVNHTVDLLSENHQTALAKHARNASLGFGEIVYISMPGRTDRQDAMNMLAWFSGLTMKLVPGVDGTVVPPKAIPDSAPKDIPASVLGCFRAHANAWQYLLQTNMDTLLIFEDDLDWGPNIKDTMERLSLQMQNSKIRLEPPSDYERKNAPYGLDWDVLYVGSYKHGGNPDLKDFVQTWDDPDVPGLKGVSGMGKGGILYALRLAGLSDPEIEAKRMLTPSYTTEKNTAYAITRRGAARLLFLLSYIGDLKAGDVDQDMTRLFIEGRLKGYTLTPPAFTQFKVGGTKDSDNIKLGKTVNGKGNLKGKSLYIKGSARRLMVQRLKVNNWNDYKTITNPETTS</sequence>